<comment type="caution">
    <text evidence="1">The sequence shown here is derived from an EMBL/GenBank/DDBJ whole genome shotgun (WGS) entry which is preliminary data.</text>
</comment>
<proteinExistence type="predicted"/>
<reference evidence="1" key="1">
    <citation type="submission" date="2020-12" db="EMBL/GenBank/DDBJ databases">
        <title>Metabolic potential, ecology and presence of endohyphal bacteria is reflected in genomic diversity of Mucoromycotina.</title>
        <authorList>
            <person name="Muszewska A."/>
            <person name="Okrasinska A."/>
            <person name="Steczkiewicz K."/>
            <person name="Drgas O."/>
            <person name="Orlowska M."/>
            <person name="Perlinska-Lenart U."/>
            <person name="Aleksandrzak-Piekarczyk T."/>
            <person name="Szatraj K."/>
            <person name="Zielenkiewicz U."/>
            <person name="Pilsyk S."/>
            <person name="Malc E."/>
            <person name="Mieczkowski P."/>
            <person name="Kruszewska J.S."/>
            <person name="Biernat P."/>
            <person name="Pawlowska J."/>
        </authorList>
    </citation>
    <scope>NUCLEOTIDE SEQUENCE</scope>
    <source>
        <strain evidence="1">CBS 226.32</strain>
    </source>
</reference>
<keyword evidence="2" id="KW-1185">Reference proteome</keyword>
<evidence type="ECO:0000313" key="1">
    <source>
        <dbReference type="EMBL" id="KAG2190746.1"/>
    </source>
</evidence>
<evidence type="ECO:0000313" key="2">
    <source>
        <dbReference type="Proteomes" id="UP000650833"/>
    </source>
</evidence>
<accession>A0A8H7ULS4</accession>
<protein>
    <submittedName>
        <fullName evidence="1">Uncharacterized protein</fullName>
    </submittedName>
</protein>
<gene>
    <name evidence="1" type="ORF">INT46_002998</name>
</gene>
<name>A0A8H7ULS4_9FUNG</name>
<organism evidence="1 2">
    <name type="scientific">Mucor plumbeus</name>
    <dbReference type="NCBI Taxonomy" id="97098"/>
    <lineage>
        <taxon>Eukaryota</taxon>
        <taxon>Fungi</taxon>
        <taxon>Fungi incertae sedis</taxon>
        <taxon>Mucoromycota</taxon>
        <taxon>Mucoromycotina</taxon>
        <taxon>Mucoromycetes</taxon>
        <taxon>Mucorales</taxon>
        <taxon>Mucorineae</taxon>
        <taxon>Mucoraceae</taxon>
        <taxon>Mucor</taxon>
    </lineage>
</organism>
<dbReference type="Proteomes" id="UP000650833">
    <property type="component" value="Unassembled WGS sequence"/>
</dbReference>
<sequence length="292" mass="33747">MNSSLSSLIHDLDIKDMKNKELYKRTISISQRIQFKIKKLIDDRINYSQLVAVNTIEENDDDNRNNIQSPTETVIAYYDDNHYAYDREKPLPSINHDSVSKKPLPPLYIHTSFDSAVELSTLPNIKKALPPIISSPLLSFSTFPSPLSPPSPSTPLPPTKKNRLPTIQHVQKRYNGFLGFLNRTYILNSIVVSRTLLSPYLYASRDIITGERKAVLKLIVMCSHQHGFQIAFPPYKKHQHTNNKYSINDKLLVFHLVEWIKYQPLLPLLVHAKHIFRDGHKLYIVYNHQLLQ</sequence>
<dbReference type="OrthoDB" id="2241020at2759"/>
<dbReference type="EMBL" id="JAEPRC010000910">
    <property type="protein sequence ID" value="KAG2190746.1"/>
    <property type="molecule type" value="Genomic_DNA"/>
</dbReference>
<dbReference type="AlphaFoldDB" id="A0A8H7ULS4"/>